<accession>A0A7F5RF65</accession>
<dbReference type="KEGG" id="apln:112905744"/>
<feature type="domain" description="Retrotransposon gag" evidence="2">
    <location>
        <begin position="200"/>
        <end position="292"/>
    </location>
</feature>
<dbReference type="OrthoDB" id="6780786at2759"/>
<dbReference type="InterPro" id="IPR005162">
    <property type="entry name" value="Retrotrans_gag_dom"/>
</dbReference>
<gene>
    <name evidence="4" type="primary">LOC112905744</name>
</gene>
<reference evidence="4" key="1">
    <citation type="submission" date="2025-08" db="UniProtKB">
        <authorList>
            <consortium name="RefSeq"/>
        </authorList>
    </citation>
    <scope>IDENTIFICATION</scope>
    <source>
        <tissue evidence="4">Entire body</tissue>
    </source>
</reference>
<evidence type="ECO:0000313" key="3">
    <source>
        <dbReference type="Proteomes" id="UP000192223"/>
    </source>
</evidence>
<keyword evidence="3" id="KW-1185">Reference proteome</keyword>
<protein>
    <submittedName>
        <fullName evidence="4">Uncharacterized protein LOC112905744</fullName>
    </submittedName>
</protein>
<name>A0A7F5RF65_AGRPL</name>
<dbReference type="RefSeq" id="XP_025834555.1">
    <property type="nucleotide sequence ID" value="XM_025978770.1"/>
</dbReference>
<sequence length="349" mass="40285">MCDEQKRVTRSQKKSSSEANVEQISNKNNQGATNSKEFRPTHSSTTTDPFTPQSSLSRSPPRQSPSIFTFELPEVYQAPNSNSTQLTITPTPTYTPQNAEKRNLITQTPRSPTLQINQPQLQKTLTLPTPQKPRTNSPNEIMQNTTLSNAFAETKQPATPKFIPPPTFDPSSDSALTFLSKYDRTAACNGWTDTYKIVYFGSFLEGPANIWYNEYIKNEQNRENDWEQIKNDFKREFNGEQPMRKLKFKFQNRKQRDNEDLKRYYYDLLCIAHEIDTDMPFETFRDQFENGLHSSFAETYYLFSNGITTFDELKKLVLRLSEVRERVLNDRMTAQTTSTITPTHGSRSS</sequence>
<feature type="region of interest" description="Disordered" evidence="1">
    <location>
        <begin position="1"/>
        <end position="66"/>
    </location>
</feature>
<feature type="compositionally biased region" description="Polar residues" evidence="1">
    <location>
        <begin position="17"/>
        <end position="51"/>
    </location>
</feature>
<dbReference type="GeneID" id="112905744"/>
<dbReference type="InParanoid" id="A0A7F5RF65"/>
<dbReference type="AlphaFoldDB" id="A0A7F5RF65"/>
<feature type="region of interest" description="Disordered" evidence="1">
    <location>
        <begin position="79"/>
        <end position="102"/>
    </location>
</feature>
<evidence type="ECO:0000313" key="4">
    <source>
        <dbReference type="RefSeq" id="XP_025834555.1"/>
    </source>
</evidence>
<dbReference type="Pfam" id="PF03732">
    <property type="entry name" value="Retrotrans_gag"/>
    <property type="match status" value="1"/>
</dbReference>
<organism evidence="3 4">
    <name type="scientific">Agrilus planipennis</name>
    <name type="common">Emerald ash borer</name>
    <name type="synonym">Agrilus marcopoli</name>
    <dbReference type="NCBI Taxonomy" id="224129"/>
    <lineage>
        <taxon>Eukaryota</taxon>
        <taxon>Metazoa</taxon>
        <taxon>Ecdysozoa</taxon>
        <taxon>Arthropoda</taxon>
        <taxon>Hexapoda</taxon>
        <taxon>Insecta</taxon>
        <taxon>Pterygota</taxon>
        <taxon>Neoptera</taxon>
        <taxon>Endopterygota</taxon>
        <taxon>Coleoptera</taxon>
        <taxon>Polyphaga</taxon>
        <taxon>Elateriformia</taxon>
        <taxon>Buprestoidea</taxon>
        <taxon>Buprestidae</taxon>
        <taxon>Agrilinae</taxon>
        <taxon>Agrilus</taxon>
    </lineage>
</organism>
<dbReference type="PANTHER" id="PTHR33194:SF4">
    <property type="entry name" value="CCHC-TYPE DOMAIN-CONTAINING PROTEIN"/>
    <property type="match status" value="1"/>
</dbReference>
<evidence type="ECO:0000256" key="1">
    <source>
        <dbReference type="SAM" id="MobiDB-lite"/>
    </source>
</evidence>
<dbReference type="PANTHER" id="PTHR33194">
    <property type="entry name" value="ZINC KNUCKLE DOMAINCONTAINING PROTEIN"/>
    <property type="match status" value="1"/>
</dbReference>
<dbReference type="Proteomes" id="UP000192223">
    <property type="component" value="Unplaced"/>
</dbReference>
<feature type="compositionally biased region" description="Low complexity" evidence="1">
    <location>
        <begin position="84"/>
        <end position="96"/>
    </location>
</feature>
<evidence type="ECO:0000259" key="2">
    <source>
        <dbReference type="Pfam" id="PF03732"/>
    </source>
</evidence>
<proteinExistence type="predicted"/>
<feature type="compositionally biased region" description="Low complexity" evidence="1">
    <location>
        <begin position="52"/>
        <end position="66"/>
    </location>
</feature>